<comment type="catalytic activity">
    <reaction evidence="1 7">
        <text>6-phospho-D-glucono-1,5-lactone + H2O = 6-phospho-D-gluconate + H(+)</text>
        <dbReference type="Rhea" id="RHEA:12556"/>
        <dbReference type="ChEBI" id="CHEBI:15377"/>
        <dbReference type="ChEBI" id="CHEBI:15378"/>
        <dbReference type="ChEBI" id="CHEBI:57955"/>
        <dbReference type="ChEBI" id="CHEBI:58759"/>
        <dbReference type="EC" id="3.1.1.31"/>
    </reaction>
</comment>
<evidence type="ECO:0000256" key="4">
    <source>
        <dbReference type="ARBA" id="ARBA00010662"/>
    </source>
</evidence>
<sequence>MTDNASVSMRKVVQYATPELMHRATAARFLLEVSDRLAEGPRVDVALTGGTDGTAVLKAIAESPLHDAVDWSRVHLWWGDERFVAADSSERNAQQARQAWFGKIVDDGLMSASHVHEMPADTRTAEEIAAASDEEDVALLNRAAAEYDKELVYELGARPKLDIAMFGVGPDGHFASLFPDFPEIRIDDPLKRVVGISHSPKLPPLRLTLTSPFIRRSDRVWMLAGAEGKAEAVAGALSGVNNPHVPSSFAAGEQETLWLITKASAKLL</sequence>
<organism evidence="9">
    <name type="scientific">Bifidobacterium aquikefiricola</name>
    <dbReference type="NCBI Taxonomy" id="3059038"/>
    <lineage>
        <taxon>Bacteria</taxon>
        <taxon>Bacillati</taxon>
        <taxon>Actinomycetota</taxon>
        <taxon>Actinomycetes</taxon>
        <taxon>Bifidobacteriales</taxon>
        <taxon>Bifidobacteriaceae</taxon>
        <taxon>Bifidobacterium</taxon>
    </lineage>
</organism>
<evidence type="ECO:0000256" key="3">
    <source>
        <dbReference type="ARBA" id="ARBA00004961"/>
    </source>
</evidence>
<dbReference type="InterPro" id="IPR037171">
    <property type="entry name" value="NagB/RpiA_transferase-like"/>
</dbReference>
<dbReference type="InterPro" id="IPR006148">
    <property type="entry name" value="Glc/Gal-6P_isomerase"/>
</dbReference>
<feature type="domain" description="Glucosamine/galactosamine-6-phosphate isomerase" evidence="8">
    <location>
        <begin position="18"/>
        <end position="258"/>
    </location>
</feature>
<dbReference type="NCBIfam" id="TIGR01198">
    <property type="entry name" value="pgl"/>
    <property type="match status" value="1"/>
</dbReference>
<evidence type="ECO:0000256" key="6">
    <source>
        <dbReference type="ARBA" id="ARBA00020337"/>
    </source>
</evidence>
<evidence type="ECO:0000256" key="1">
    <source>
        <dbReference type="ARBA" id="ARBA00000832"/>
    </source>
</evidence>
<dbReference type="PANTHER" id="PTHR11054">
    <property type="entry name" value="6-PHOSPHOGLUCONOLACTONASE"/>
    <property type="match status" value="1"/>
</dbReference>
<dbReference type="RefSeq" id="WP_369343996.1">
    <property type="nucleotide sequence ID" value="NZ_CP129674.1"/>
</dbReference>
<name>A0AB39U602_9BIFI</name>
<dbReference type="Pfam" id="PF01182">
    <property type="entry name" value="Glucosamine_iso"/>
    <property type="match status" value="1"/>
</dbReference>
<comment type="similarity">
    <text evidence="4 7">Belongs to the glucosamine/galactosamine-6-phosphate isomerase family. 6-phosphogluconolactonase subfamily.</text>
</comment>
<protein>
    <recommendedName>
        <fullName evidence="6 7">6-phosphogluconolactonase</fullName>
        <shortName evidence="7">6PGL</shortName>
        <ecNumber evidence="5 7">3.1.1.31</ecNumber>
    </recommendedName>
</protein>
<dbReference type="PANTHER" id="PTHR11054:SF0">
    <property type="entry name" value="6-PHOSPHOGLUCONOLACTONASE"/>
    <property type="match status" value="1"/>
</dbReference>
<dbReference type="InterPro" id="IPR039104">
    <property type="entry name" value="6PGL"/>
</dbReference>
<gene>
    <name evidence="7 9" type="primary">pgl</name>
    <name evidence="9" type="ORF">QN215_09130</name>
</gene>
<dbReference type="GO" id="GO:0005975">
    <property type="term" value="P:carbohydrate metabolic process"/>
    <property type="evidence" value="ECO:0007669"/>
    <property type="project" value="UniProtKB-UniRule"/>
</dbReference>
<evidence type="ECO:0000256" key="7">
    <source>
        <dbReference type="RuleBase" id="RU365095"/>
    </source>
</evidence>
<dbReference type="GO" id="GO:0006098">
    <property type="term" value="P:pentose-phosphate shunt"/>
    <property type="evidence" value="ECO:0007669"/>
    <property type="project" value="InterPro"/>
</dbReference>
<dbReference type="AlphaFoldDB" id="A0AB39U602"/>
<dbReference type="CDD" id="cd01400">
    <property type="entry name" value="6PGL"/>
    <property type="match status" value="1"/>
</dbReference>
<evidence type="ECO:0000313" key="9">
    <source>
        <dbReference type="EMBL" id="XDS44407.1"/>
    </source>
</evidence>
<evidence type="ECO:0000256" key="5">
    <source>
        <dbReference type="ARBA" id="ARBA00013198"/>
    </source>
</evidence>
<dbReference type="EC" id="3.1.1.31" evidence="5 7"/>
<comment type="pathway">
    <text evidence="3 7">Carbohydrate degradation; pentose phosphate pathway; D-ribulose 5-phosphate from D-glucose 6-phosphate (oxidative stage): step 2/3.</text>
</comment>
<accession>A0AB39U602</accession>
<comment type="function">
    <text evidence="2 7">Hydrolysis of 6-phosphogluconolactone to 6-phosphogluconate.</text>
</comment>
<dbReference type="InterPro" id="IPR005900">
    <property type="entry name" value="6-phosphogluconolactonase_DevB"/>
</dbReference>
<dbReference type="KEGG" id="baqk:QN215_09130"/>
<proteinExistence type="inferred from homology"/>
<dbReference type="GO" id="GO:0017057">
    <property type="term" value="F:6-phosphogluconolactonase activity"/>
    <property type="evidence" value="ECO:0007669"/>
    <property type="project" value="UniProtKB-UniRule"/>
</dbReference>
<dbReference type="Gene3D" id="3.40.50.1360">
    <property type="match status" value="1"/>
</dbReference>
<dbReference type="EMBL" id="CP129674">
    <property type="protein sequence ID" value="XDS44407.1"/>
    <property type="molecule type" value="Genomic_DNA"/>
</dbReference>
<reference evidence="9" key="1">
    <citation type="submission" date="2023-07" db="EMBL/GenBank/DDBJ databases">
        <title>Bifidobacterium aquikefiriaerophilum sp. nov. and Bifidobacterium eccum sp. nov., isolated from water kefir.</title>
        <authorList>
            <person name="Breselge S."/>
            <person name="Bellassi P."/>
            <person name="Barcenilla C."/>
            <person name="Alvarez-Ordonez A."/>
            <person name="Morelli L."/>
            <person name="Cotter P.D."/>
        </authorList>
    </citation>
    <scope>NUCLEOTIDE SEQUENCE</scope>
    <source>
        <strain evidence="9">WK041_4_12</strain>
    </source>
</reference>
<evidence type="ECO:0000259" key="8">
    <source>
        <dbReference type="Pfam" id="PF01182"/>
    </source>
</evidence>
<dbReference type="SUPFAM" id="SSF100950">
    <property type="entry name" value="NagB/RpiA/CoA transferase-like"/>
    <property type="match status" value="1"/>
</dbReference>
<evidence type="ECO:0000256" key="2">
    <source>
        <dbReference type="ARBA" id="ARBA00002681"/>
    </source>
</evidence>
<keyword evidence="7 9" id="KW-0378">Hydrolase</keyword>